<reference evidence="2" key="2">
    <citation type="submission" date="2021-08" db="EMBL/GenBank/DDBJ databases">
        <authorList>
            <person name="Tani A."/>
            <person name="Ola A."/>
            <person name="Ogura Y."/>
            <person name="Katsura K."/>
            <person name="Hayashi T."/>
        </authorList>
    </citation>
    <scope>NUCLEOTIDE SEQUENCE</scope>
    <source>
        <strain evidence="2">DSM 14458</strain>
    </source>
</reference>
<keyword evidence="3" id="KW-1185">Reference proteome</keyword>
<keyword evidence="1" id="KW-0812">Transmembrane</keyword>
<proteinExistence type="predicted"/>
<keyword evidence="1" id="KW-1133">Transmembrane helix</keyword>
<evidence type="ECO:0000313" key="2">
    <source>
        <dbReference type="EMBL" id="GJE77907.1"/>
    </source>
</evidence>
<comment type="caution">
    <text evidence="2">The sequence shown here is derived from an EMBL/GenBank/DDBJ whole genome shotgun (WGS) entry which is preliminary data.</text>
</comment>
<accession>A0ABQ4V0F6</accession>
<sequence>MLVSLALDLATVGRCSVLDGEDAKNSDGDDIVKTLVAGAAALLLLGAAPALAMSCCGGAKGKAGLCAKGDMKGSMKSGMSMSRADSKGGKGCCCEGMAGKMSRRG</sequence>
<organism evidence="2 3">
    <name type="scientific">Methylorubrum suomiense</name>
    <dbReference type="NCBI Taxonomy" id="144191"/>
    <lineage>
        <taxon>Bacteria</taxon>
        <taxon>Pseudomonadati</taxon>
        <taxon>Pseudomonadota</taxon>
        <taxon>Alphaproteobacteria</taxon>
        <taxon>Hyphomicrobiales</taxon>
        <taxon>Methylobacteriaceae</taxon>
        <taxon>Methylorubrum</taxon>
    </lineage>
</organism>
<dbReference type="EMBL" id="BPRE01000018">
    <property type="protein sequence ID" value="GJE77907.1"/>
    <property type="molecule type" value="Genomic_DNA"/>
</dbReference>
<feature type="transmembrane region" description="Helical" evidence="1">
    <location>
        <begin position="31"/>
        <end position="52"/>
    </location>
</feature>
<reference evidence="2" key="1">
    <citation type="journal article" date="2021" name="Front. Microbiol.">
        <title>Comprehensive Comparative Genomics and Phenotyping of Methylobacterium Species.</title>
        <authorList>
            <person name="Alessa O."/>
            <person name="Ogura Y."/>
            <person name="Fujitani Y."/>
            <person name="Takami H."/>
            <person name="Hayashi T."/>
            <person name="Sahin N."/>
            <person name="Tani A."/>
        </authorList>
    </citation>
    <scope>NUCLEOTIDE SEQUENCE</scope>
    <source>
        <strain evidence="2">DSM 14458</strain>
    </source>
</reference>
<dbReference type="Proteomes" id="UP001055093">
    <property type="component" value="Unassembled WGS sequence"/>
</dbReference>
<evidence type="ECO:0000313" key="3">
    <source>
        <dbReference type="Proteomes" id="UP001055093"/>
    </source>
</evidence>
<evidence type="ECO:0000256" key="1">
    <source>
        <dbReference type="SAM" id="Phobius"/>
    </source>
</evidence>
<name>A0ABQ4V0F6_9HYPH</name>
<gene>
    <name evidence="2" type="ORF">BGCPKDLD_4516</name>
</gene>
<protein>
    <submittedName>
        <fullName evidence="2">Uncharacterized protein</fullName>
    </submittedName>
</protein>
<keyword evidence="1" id="KW-0472">Membrane</keyword>